<dbReference type="Proteomes" id="UP000031278">
    <property type="component" value="Unassembled WGS sequence"/>
</dbReference>
<evidence type="ECO:0000256" key="5">
    <source>
        <dbReference type="ARBA" id="ARBA00022692"/>
    </source>
</evidence>
<dbReference type="AlphaFoldDB" id="A0A0B9H5K2"/>
<evidence type="ECO:0000256" key="7">
    <source>
        <dbReference type="ARBA" id="ARBA00023136"/>
    </source>
</evidence>
<dbReference type="PANTHER" id="PTHR32089:SF55">
    <property type="entry name" value="METHYL ACCEPTING SENSORY TRANSDUCER WITH CACHE_2 SMALL MOLECULE BINDING DOMAIN"/>
    <property type="match status" value="1"/>
</dbReference>
<evidence type="ECO:0000256" key="6">
    <source>
        <dbReference type="ARBA" id="ARBA00022989"/>
    </source>
</evidence>
<comment type="subcellular location">
    <subcellularLocation>
        <location evidence="1">Cell inner membrane</location>
    </subcellularLocation>
    <subcellularLocation>
        <location evidence="2">Cell membrane</location>
        <topology evidence="2">Multi-pass membrane protein</topology>
    </subcellularLocation>
</comment>
<dbReference type="InterPro" id="IPR003660">
    <property type="entry name" value="HAMP_dom"/>
</dbReference>
<sequence>MKLGFKARIHLTVMLLMAVCLTTLGMVNINSLQRNMVASLTATTEGILAAHVREIENWLQDRRGLLENTRSEFHAGLTEQENLSLVRVLAKSDGVANLAVAYQDGRTFAAEGGNNGVFDVSDIFISRDWYINAMRKGATVISDPYIDLVSGEMVVSISTPLANREGVLTTDISLAELTEHISQVNFAGGAATLSDSNNVFIASDDPSDIGSRPSQITPQWRFIEEAFSSQTQGVLDIHYLDIDFKGYFKRIELGDGSHWTMMVFIDEYTALSDVRDAISSSVIAIVLLSLASAIAVTLLLNRIYQPLVRLKQAAQNLSSGQGDLTQRLSTEGEDDLAQIGVGFNQFIGNIQQMMQRVNLASQGIAASIEQLSVSAQQSKEGLGAHSQETEQVVTAMTQMSEAAKSVSQSISQSTEITQCASAEATQSQGIVSHSVSTVTSLIEEFDVMAADIEHMNQDANQISAVLSVIGEIAEQTNLLALNAAIEAARAGEQGRGFAVVADEVRALAGRTQQSTSEIGEMLAKLLNGTQNVVTAMERTRERCKEAADTSSEVSGSLETLFGAVGNIEQLSGQISTAAEEQNAVAQEVNNNMLAIRDIVEVLVQGGEQTLAVTHDLEKANTELASMVGHFKVS</sequence>
<dbReference type="Gene3D" id="1.10.287.950">
    <property type="entry name" value="Methyl-accepting chemotaxis protein"/>
    <property type="match status" value="1"/>
</dbReference>
<dbReference type="Pfam" id="PF00015">
    <property type="entry name" value="MCPsignal"/>
    <property type="match status" value="1"/>
</dbReference>
<evidence type="ECO:0000313" key="15">
    <source>
        <dbReference type="Proteomes" id="UP000031278"/>
    </source>
</evidence>
<evidence type="ECO:0000313" key="14">
    <source>
        <dbReference type="EMBL" id="KHT64147.1"/>
    </source>
</evidence>
<reference evidence="14 15" key="1">
    <citation type="submission" date="2014-12" db="EMBL/GenBank/DDBJ databases">
        <title>Genome sequencing of Photobacterium gaetbulicola AD005a.</title>
        <authorList>
            <person name="Adrian T.G.S."/>
            <person name="Chan K.G."/>
        </authorList>
    </citation>
    <scope>NUCLEOTIDE SEQUENCE [LARGE SCALE GENOMIC DNA]</scope>
    <source>
        <strain evidence="14 15">AD005a</strain>
    </source>
</reference>
<comment type="similarity">
    <text evidence="9">Belongs to the methyl-accepting chemotaxis (MCP) protein family.</text>
</comment>
<keyword evidence="6 11" id="KW-1133">Transmembrane helix</keyword>
<evidence type="ECO:0008006" key="16">
    <source>
        <dbReference type="Google" id="ProtNLM"/>
    </source>
</evidence>
<dbReference type="PROSITE" id="PS50885">
    <property type="entry name" value="HAMP"/>
    <property type="match status" value="1"/>
</dbReference>
<dbReference type="InterPro" id="IPR033479">
    <property type="entry name" value="dCache_1"/>
</dbReference>
<dbReference type="Pfam" id="PF02743">
    <property type="entry name" value="dCache_1"/>
    <property type="match status" value="1"/>
</dbReference>
<dbReference type="PRINTS" id="PR00260">
    <property type="entry name" value="CHEMTRNSDUCR"/>
</dbReference>
<dbReference type="PROSITE" id="PS50111">
    <property type="entry name" value="CHEMOTAXIS_TRANSDUC_2"/>
    <property type="match status" value="1"/>
</dbReference>
<dbReference type="EMBL" id="JWLZ01000124">
    <property type="protein sequence ID" value="KHT64147.1"/>
    <property type="molecule type" value="Genomic_DNA"/>
</dbReference>
<dbReference type="GO" id="GO:0007165">
    <property type="term" value="P:signal transduction"/>
    <property type="evidence" value="ECO:0007669"/>
    <property type="project" value="UniProtKB-KW"/>
</dbReference>
<evidence type="ECO:0000259" key="13">
    <source>
        <dbReference type="PROSITE" id="PS50885"/>
    </source>
</evidence>
<comment type="caution">
    <text evidence="14">The sequence shown here is derived from an EMBL/GenBank/DDBJ whole genome shotgun (WGS) entry which is preliminary data.</text>
</comment>
<feature type="transmembrane region" description="Helical" evidence="11">
    <location>
        <begin position="282"/>
        <end position="301"/>
    </location>
</feature>
<evidence type="ECO:0000256" key="10">
    <source>
        <dbReference type="PROSITE-ProRule" id="PRU00284"/>
    </source>
</evidence>
<dbReference type="GO" id="GO:0005886">
    <property type="term" value="C:plasma membrane"/>
    <property type="evidence" value="ECO:0007669"/>
    <property type="project" value="UniProtKB-SubCell"/>
</dbReference>
<evidence type="ECO:0000256" key="8">
    <source>
        <dbReference type="ARBA" id="ARBA00023224"/>
    </source>
</evidence>
<dbReference type="SUPFAM" id="SSF103190">
    <property type="entry name" value="Sensory domain-like"/>
    <property type="match status" value="1"/>
</dbReference>
<organism evidence="14 15">
    <name type="scientific">Photobacterium gaetbulicola</name>
    <dbReference type="NCBI Taxonomy" id="1295392"/>
    <lineage>
        <taxon>Bacteria</taxon>
        <taxon>Pseudomonadati</taxon>
        <taxon>Pseudomonadota</taxon>
        <taxon>Gammaproteobacteria</taxon>
        <taxon>Vibrionales</taxon>
        <taxon>Vibrionaceae</taxon>
        <taxon>Photobacterium</taxon>
    </lineage>
</organism>
<dbReference type="SUPFAM" id="SSF58104">
    <property type="entry name" value="Methyl-accepting chemotaxis protein (MCP) signaling domain"/>
    <property type="match status" value="1"/>
</dbReference>
<dbReference type="GO" id="GO:0004888">
    <property type="term" value="F:transmembrane signaling receptor activity"/>
    <property type="evidence" value="ECO:0007669"/>
    <property type="project" value="InterPro"/>
</dbReference>
<evidence type="ECO:0000256" key="11">
    <source>
        <dbReference type="SAM" id="Phobius"/>
    </source>
</evidence>
<dbReference type="InterPro" id="IPR004090">
    <property type="entry name" value="Chemotax_Me-accpt_rcpt"/>
</dbReference>
<evidence type="ECO:0000256" key="9">
    <source>
        <dbReference type="ARBA" id="ARBA00029447"/>
    </source>
</evidence>
<evidence type="ECO:0000259" key="12">
    <source>
        <dbReference type="PROSITE" id="PS50111"/>
    </source>
</evidence>
<dbReference type="CDD" id="cd06225">
    <property type="entry name" value="HAMP"/>
    <property type="match status" value="1"/>
</dbReference>
<dbReference type="CDD" id="cd11386">
    <property type="entry name" value="MCP_signal"/>
    <property type="match status" value="1"/>
</dbReference>
<dbReference type="InterPro" id="IPR029151">
    <property type="entry name" value="Sensor-like_sf"/>
</dbReference>
<keyword evidence="5 11" id="KW-0812">Transmembrane</keyword>
<protein>
    <recommendedName>
        <fullName evidence="16">Chemotaxis protein</fullName>
    </recommendedName>
</protein>
<evidence type="ECO:0000256" key="3">
    <source>
        <dbReference type="ARBA" id="ARBA00022475"/>
    </source>
</evidence>
<dbReference type="GO" id="GO:0006935">
    <property type="term" value="P:chemotaxis"/>
    <property type="evidence" value="ECO:0007669"/>
    <property type="project" value="UniProtKB-KW"/>
</dbReference>
<evidence type="ECO:0000256" key="2">
    <source>
        <dbReference type="ARBA" id="ARBA00004651"/>
    </source>
</evidence>
<keyword evidence="7 11" id="KW-0472">Membrane</keyword>
<dbReference type="SMART" id="SM00283">
    <property type="entry name" value="MA"/>
    <property type="match status" value="1"/>
</dbReference>
<keyword evidence="4" id="KW-0145">Chemotaxis</keyword>
<feature type="domain" description="Methyl-accepting transducer" evidence="12">
    <location>
        <begin position="360"/>
        <end position="596"/>
    </location>
</feature>
<dbReference type="Pfam" id="PF00672">
    <property type="entry name" value="HAMP"/>
    <property type="match status" value="1"/>
</dbReference>
<accession>A0A0B9H5K2</accession>
<dbReference type="Gene3D" id="3.30.450.20">
    <property type="entry name" value="PAS domain"/>
    <property type="match status" value="2"/>
</dbReference>
<dbReference type="CDD" id="cd18773">
    <property type="entry name" value="PDC1_HK_sensor"/>
    <property type="match status" value="1"/>
</dbReference>
<dbReference type="InterPro" id="IPR004089">
    <property type="entry name" value="MCPsignal_dom"/>
</dbReference>
<proteinExistence type="inferred from homology"/>
<feature type="domain" description="HAMP" evidence="13">
    <location>
        <begin position="301"/>
        <end position="355"/>
    </location>
</feature>
<dbReference type="PANTHER" id="PTHR32089">
    <property type="entry name" value="METHYL-ACCEPTING CHEMOTAXIS PROTEIN MCPB"/>
    <property type="match status" value="1"/>
</dbReference>
<gene>
    <name evidence="14" type="ORF">RJ45_08495</name>
</gene>
<keyword evidence="8 10" id="KW-0807">Transducer</keyword>
<evidence type="ECO:0000256" key="4">
    <source>
        <dbReference type="ARBA" id="ARBA00022500"/>
    </source>
</evidence>
<dbReference type="FunFam" id="1.10.287.950:FF:000001">
    <property type="entry name" value="Methyl-accepting chemotaxis sensory transducer"/>
    <property type="match status" value="1"/>
</dbReference>
<keyword evidence="3" id="KW-1003">Cell membrane</keyword>
<dbReference type="SMART" id="SM00304">
    <property type="entry name" value="HAMP"/>
    <property type="match status" value="1"/>
</dbReference>
<name>A0A0B9H5K2_9GAMM</name>
<evidence type="ECO:0000256" key="1">
    <source>
        <dbReference type="ARBA" id="ARBA00004533"/>
    </source>
</evidence>